<evidence type="ECO:0000256" key="2">
    <source>
        <dbReference type="ARBA" id="ARBA00022679"/>
    </source>
</evidence>
<dbReference type="PANTHER" id="PTHR43532:SF1">
    <property type="entry name" value="GLUCOSE-1-PHOSPHATE THYMIDYLYLTRANSFERASE 1"/>
    <property type="match status" value="1"/>
</dbReference>
<dbReference type="EMBL" id="BSUY01000001">
    <property type="protein sequence ID" value="GMA81410.1"/>
    <property type="molecule type" value="Genomic_DNA"/>
</dbReference>
<gene>
    <name evidence="9" type="ORF">GCM10025855_09430</name>
</gene>
<evidence type="ECO:0000259" key="8">
    <source>
        <dbReference type="PROSITE" id="PS50922"/>
    </source>
</evidence>
<evidence type="ECO:0000256" key="4">
    <source>
        <dbReference type="ARBA" id="ARBA00022695"/>
    </source>
</evidence>
<dbReference type="PANTHER" id="PTHR43532">
    <property type="entry name" value="GLUCOSE-1-PHOSPHATE THYMIDYLYLTRANSFERASE"/>
    <property type="match status" value="1"/>
</dbReference>
<keyword evidence="2" id="KW-0808">Transferase</keyword>
<evidence type="ECO:0000313" key="10">
    <source>
        <dbReference type="Proteomes" id="UP001157046"/>
    </source>
</evidence>
<feature type="domain" description="TLC" evidence="8">
    <location>
        <begin position="1"/>
        <end position="51"/>
    </location>
</feature>
<evidence type="ECO:0000256" key="6">
    <source>
        <dbReference type="ARBA" id="ARBA00022989"/>
    </source>
</evidence>
<dbReference type="Proteomes" id="UP001157046">
    <property type="component" value="Unassembled WGS sequence"/>
</dbReference>
<keyword evidence="3" id="KW-0812">Transmembrane</keyword>
<accession>A0ABQ6J290</accession>
<evidence type="ECO:0000256" key="1">
    <source>
        <dbReference type="ARBA" id="ARBA00004141"/>
    </source>
</evidence>
<protein>
    <recommendedName>
        <fullName evidence="8">TLC domain-containing protein</fullName>
    </recommendedName>
</protein>
<sequence length="51" mass="5639">MPGFYFFDGRATMFAKTVVPSARGELEIVDVIHHYLALGELRVDILGRGTA</sequence>
<keyword evidence="10" id="KW-1185">Reference proteome</keyword>
<dbReference type="InterPro" id="IPR005907">
    <property type="entry name" value="G1P_thy_trans_s"/>
</dbReference>
<evidence type="ECO:0000256" key="3">
    <source>
        <dbReference type="ARBA" id="ARBA00022692"/>
    </source>
</evidence>
<proteinExistence type="predicted"/>
<name>A0ABQ6J290_9GAMM</name>
<keyword evidence="6" id="KW-1133">Transmembrane helix</keyword>
<evidence type="ECO:0000256" key="7">
    <source>
        <dbReference type="ARBA" id="ARBA00023136"/>
    </source>
</evidence>
<dbReference type="InterPro" id="IPR006634">
    <property type="entry name" value="TLC-dom"/>
</dbReference>
<keyword evidence="5" id="KW-0460">Magnesium</keyword>
<keyword evidence="4" id="KW-0548">Nucleotidyltransferase</keyword>
<comment type="caution">
    <text evidence="9">The sequence shown here is derived from an EMBL/GenBank/DDBJ whole genome shotgun (WGS) entry which is preliminary data.</text>
</comment>
<comment type="subcellular location">
    <subcellularLocation>
        <location evidence="1">Membrane</location>
        <topology evidence="1">Multi-pass membrane protein</topology>
    </subcellularLocation>
</comment>
<organism evidence="9 10">
    <name type="scientific">Shewanella glacialipiscicola</name>
    <dbReference type="NCBI Taxonomy" id="614069"/>
    <lineage>
        <taxon>Bacteria</taxon>
        <taxon>Pseudomonadati</taxon>
        <taxon>Pseudomonadota</taxon>
        <taxon>Gammaproteobacteria</taxon>
        <taxon>Alteromonadales</taxon>
        <taxon>Shewanellaceae</taxon>
        <taxon>Shewanella</taxon>
    </lineage>
</organism>
<evidence type="ECO:0000256" key="5">
    <source>
        <dbReference type="ARBA" id="ARBA00022842"/>
    </source>
</evidence>
<dbReference type="PROSITE" id="PS50922">
    <property type="entry name" value="TLC"/>
    <property type="match status" value="1"/>
</dbReference>
<reference evidence="10" key="1">
    <citation type="journal article" date="2019" name="Int. J. Syst. Evol. Microbiol.">
        <title>The Global Catalogue of Microorganisms (GCM) 10K type strain sequencing project: providing services to taxonomists for standard genome sequencing and annotation.</title>
        <authorList>
            <consortium name="The Broad Institute Genomics Platform"/>
            <consortium name="The Broad Institute Genome Sequencing Center for Infectious Disease"/>
            <person name="Wu L."/>
            <person name="Ma J."/>
        </authorList>
    </citation>
    <scope>NUCLEOTIDE SEQUENCE [LARGE SCALE GENOMIC DNA]</scope>
    <source>
        <strain evidence="10">NBRC 102030</strain>
    </source>
</reference>
<keyword evidence="7" id="KW-0472">Membrane</keyword>
<evidence type="ECO:0000313" key="9">
    <source>
        <dbReference type="EMBL" id="GMA81410.1"/>
    </source>
</evidence>